<dbReference type="Pfam" id="PF06114">
    <property type="entry name" value="Peptidase_M78"/>
    <property type="match status" value="1"/>
</dbReference>
<name>A0A2U2B6U4_9BACT</name>
<feature type="domain" description="IrrE N-terminal-like" evidence="1">
    <location>
        <begin position="54"/>
        <end position="158"/>
    </location>
</feature>
<evidence type="ECO:0000313" key="2">
    <source>
        <dbReference type="EMBL" id="PWD98775.1"/>
    </source>
</evidence>
<organism evidence="2 3">
    <name type="scientific">Marinilabilia rubra</name>
    <dbReference type="NCBI Taxonomy" id="2162893"/>
    <lineage>
        <taxon>Bacteria</taxon>
        <taxon>Pseudomonadati</taxon>
        <taxon>Bacteroidota</taxon>
        <taxon>Bacteroidia</taxon>
        <taxon>Marinilabiliales</taxon>
        <taxon>Marinilabiliaceae</taxon>
        <taxon>Marinilabilia</taxon>
    </lineage>
</organism>
<protein>
    <submittedName>
        <fullName evidence="2">Transcriptional regulator</fullName>
    </submittedName>
</protein>
<dbReference type="OrthoDB" id="9794834at2"/>
<dbReference type="Gene3D" id="1.10.10.2910">
    <property type="match status" value="1"/>
</dbReference>
<dbReference type="EMBL" id="QEWP01000011">
    <property type="protein sequence ID" value="PWD98775.1"/>
    <property type="molecule type" value="Genomic_DNA"/>
</dbReference>
<accession>A0A2U2B6U4</accession>
<keyword evidence="3" id="KW-1185">Reference proteome</keyword>
<evidence type="ECO:0000313" key="3">
    <source>
        <dbReference type="Proteomes" id="UP000244956"/>
    </source>
</evidence>
<evidence type="ECO:0000259" key="1">
    <source>
        <dbReference type="Pfam" id="PF06114"/>
    </source>
</evidence>
<comment type="caution">
    <text evidence="2">The sequence shown here is derived from an EMBL/GenBank/DDBJ whole genome shotgun (WGS) entry which is preliminary data.</text>
</comment>
<dbReference type="RefSeq" id="WP_109265037.1">
    <property type="nucleotide sequence ID" value="NZ_QEWP01000011.1"/>
</dbReference>
<gene>
    <name evidence="2" type="ORF">DDZ16_13635</name>
</gene>
<dbReference type="Proteomes" id="UP000244956">
    <property type="component" value="Unassembled WGS sequence"/>
</dbReference>
<dbReference type="InterPro" id="IPR052345">
    <property type="entry name" value="Rad_response_metalloprotease"/>
</dbReference>
<proteinExistence type="predicted"/>
<dbReference type="InterPro" id="IPR010359">
    <property type="entry name" value="IrrE_HExxH"/>
</dbReference>
<dbReference type="PANTHER" id="PTHR43236:SF1">
    <property type="entry name" value="BLL7220 PROTEIN"/>
    <property type="match status" value="1"/>
</dbReference>
<dbReference type="PANTHER" id="PTHR43236">
    <property type="entry name" value="ANTITOXIN HIGA1"/>
    <property type="match status" value="1"/>
</dbReference>
<reference evidence="2 3" key="1">
    <citation type="submission" date="2018-05" db="EMBL/GenBank/DDBJ databases">
        <title>Marinilabilia rubrum sp. nov., isolated from saltern sediment.</title>
        <authorList>
            <person name="Zhang R."/>
        </authorList>
    </citation>
    <scope>NUCLEOTIDE SEQUENCE [LARGE SCALE GENOMIC DNA]</scope>
    <source>
        <strain evidence="2 3">WTE16</strain>
    </source>
</reference>
<dbReference type="AlphaFoldDB" id="A0A2U2B6U4"/>
<sequence>MHYKIEKEASEFRAKYGFANFDPIRLKSLLLKLNVITLFKPLSENFSGMAVKVENARFMLINSNHSLGRQHFSISHELYHLFIQENFTPHHCSAGSFNRKDSTEYQADLFAAHLLMPKEGIISLIPDHELGKDKISLETILKVEHYFSCSRKALLIRFKELGLISSKTIDNFKSDIILSARKHGYYDSLYRPGNKDVVIGDFGSLAKRLFDKEKISEGHYLELMNSIGFDALTNTNADEVN</sequence>